<dbReference type="Proteomes" id="UP001589894">
    <property type="component" value="Unassembled WGS sequence"/>
</dbReference>
<protein>
    <submittedName>
        <fullName evidence="2">Uncharacterized protein</fullName>
    </submittedName>
</protein>
<name>A0ABV6P8B9_9ACTN</name>
<feature type="transmembrane region" description="Helical" evidence="1">
    <location>
        <begin position="429"/>
        <end position="453"/>
    </location>
</feature>
<evidence type="ECO:0000313" key="2">
    <source>
        <dbReference type="EMBL" id="MFC0568493.1"/>
    </source>
</evidence>
<evidence type="ECO:0000256" key="1">
    <source>
        <dbReference type="SAM" id="Phobius"/>
    </source>
</evidence>
<feature type="transmembrane region" description="Helical" evidence="1">
    <location>
        <begin position="491"/>
        <end position="513"/>
    </location>
</feature>
<dbReference type="RefSeq" id="WP_377344002.1">
    <property type="nucleotide sequence ID" value="NZ_JBHLUE010000034.1"/>
</dbReference>
<gene>
    <name evidence="2" type="ORF">ACFFHU_30700</name>
</gene>
<feature type="transmembrane region" description="Helical" evidence="1">
    <location>
        <begin position="238"/>
        <end position="256"/>
    </location>
</feature>
<feature type="transmembrane region" description="Helical" evidence="1">
    <location>
        <begin position="155"/>
        <end position="177"/>
    </location>
</feature>
<dbReference type="EMBL" id="JBHLUE010000034">
    <property type="protein sequence ID" value="MFC0568493.1"/>
    <property type="molecule type" value="Genomic_DNA"/>
</dbReference>
<keyword evidence="3" id="KW-1185">Reference proteome</keyword>
<feature type="transmembrane region" description="Helical" evidence="1">
    <location>
        <begin position="214"/>
        <end position="232"/>
    </location>
</feature>
<comment type="caution">
    <text evidence="2">The sequence shown here is derived from an EMBL/GenBank/DDBJ whole genome shotgun (WGS) entry which is preliminary data.</text>
</comment>
<feature type="transmembrane region" description="Helical" evidence="1">
    <location>
        <begin position="401"/>
        <end position="423"/>
    </location>
</feature>
<sequence>MTATLSTLDPLDELADRLSPRLVRPVDALEVAATLESAGVTDRAAAVTYRQPDVFALGEELLHRVRRRSGPPVPRATPAGGGRRALADLSHGGLYLVPLALFPPLGELLRPWPVAVVIATGALGWVWSGGAAWVAYQLLGRGSMDPAVRWLRRCLLAALPVAATLGALVGGLVGGLASSPAGLRAVGGAALLAAGQISYQMAMTLALFRHRERWLLLAMVPGVAASVGYLRYGVPGAPIATAVVAASVTTGLLLVARCGRPDAGGVAGAGRAARPRWRARRGGTAGAGGAARARWGRRAGAVGAGRAARRRGGLPVAGLPRGQRRELPTVLLSTGLTAAVLIYAQSRYLTGDHQVLYAAIPLYAGMGVVEWRARRYTEGARELLDRLTDPRRFARRAWTGLLGGLVLSMSALAALAAPLLVALRGMGLLSPAAVTMAAAHVAFGGACFLAFILAGHARYGRLSCAFGAAFGAHAGPVAAVAGLRGPVPDTVVFLGSVVLLQALLLVCLADLVGQAWRYR</sequence>
<reference evidence="2 3" key="1">
    <citation type="submission" date="2024-09" db="EMBL/GenBank/DDBJ databases">
        <authorList>
            <person name="Sun Q."/>
            <person name="Mori K."/>
        </authorList>
    </citation>
    <scope>NUCLEOTIDE SEQUENCE [LARGE SCALE GENOMIC DNA]</scope>
    <source>
        <strain evidence="2 3">TBRC 2205</strain>
    </source>
</reference>
<keyword evidence="1" id="KW-0472">Membrane</keyword>
<evidence type="ECO:0000313" key="3">
    <source>
        <dbReference type="Proteomes" id="UP001589894"/>
    </source>
</evidence>
<proteinExistence type="predicted"/>
<feature type="transmembrane region" description="Helical" evidence="1">
    <location>
        <begin position="183"/>
        <end position="202"/>
    </location>
</feature>
<keyword evidence="1" id="KW-1133">Transmembrane helix</keyword>
<feature type="transmembrane region" description="Helical" evidence="1">
    <location>
        <begin position="112"/>
        <end position="134"/>
    </location>
</feature>
<keyword evidence="1" id="KW-0812">Transmembrane</keyword>
<organism evidence="2 3">
    <name type="scientific">Plantactinospora siamensis</name>
    <dbReference type="NCBI Taxonomy" id="555372"/>
    <lineage>
        <taxon>Bacteria</taxon>
        <taxon>Bacillati</taxon>
        <taxon>Actinomycetota</taxon>
        <taxon>Actinomycetes</taxon>
        <taxon>Micromonosporales</taxon>
        <taxon>Micromonosporaceae</taxon>
        <taxon>Plantactinospora</taxon>
    </lineage>
</organism>
<feature type="transmembrane region" description="Helical" evidence="1">
    <location>
        <begin position="465"/>
        <end position="485"/>
    </location>
</feature>
<feature type="transmembrane region" description="Helical" evidence="1">
    <location>
        <begin position="355"/>
        <end position="373"/>
    </location>
</feature>
<accession>A0ABV6P8B9</accession>
<feature type="transmembrane region" description="Helical" evidence="1">
    <location>
        <begin position="330"/>
        <end position="349"/>
    </location>
</feature>